<proteinExistence type="predicted"/>
<protein>
    <submittedName>
        <fullName evidence="2">Uncharacterized protein</fullName>
    </submittedName>
</protein>
<dbReference type="EMBL" id="BQKI01000005">
    <property type="protein sequence ID" value="GJM94547.1"/>
    <property type="molecule type" value="Genomic_DNA"/>
</dbReference>
<evidence type="ECO:0000313" key="2">
    <source>
        <dbReference type="EMBL" id="GJM94547.1"/>
    </source>
</evidence>
<evidence type="ECO:0000313" key="3">
    <source>
        <dbReference type="Proteomes" id="UP001054889"/>
    </source>
</evidence>
<evidence type="ECO:0000256" key="1">
    <source>
        <dbReference type="SAM" id="MobiDB-lite"/>
    </source>
</evidence>
<dbReference type="AlphaFoldDB" id="A0AAV5C904"/>
<reference evidence="2" key="1">
    <citation type="journal article" date="2018" name="DNA Res.">
        <title>Multiple hybrid de novo genome assembly of finger millet, an orphan allotetraploid crop.</title>
        <authorList>
            <person name="Hatakeyama M."/>
            <person name="Aluri S."/>
            <person name="Balachadran M.T."/>
            <person name="Sivarajan S.R."/>
            <person name="Patrignani A."/>
            <person name="Gruter S."/>
            <person name="Poveda L."/>
            <person name="Shimizu-Inatsugi R."/>
            <person name="Baeten J."/>
            <person name="Francoijs K.J."/>
            <person name="Nataraja K.N."/>
            <person name="Reddy Y.A.N."/>
            <person name="Phadnis S."/>
            <person name="Ravikumar R.L."/>
            <person name="Schlapbach R."/>
            <person name="Sreeman S.M."/>
            <person name="Shimizu K.K."/>
        </authorList>
    </citation>
    <scope>NUCLEOTIDE SEQUENCE</scope>
</reference>
<dbReference type="Proteomes" id="UP001054889">
    <property type="component" value="Unassembled WGS sequence"/>
</dbReference>
<keyword evidence="3" id="KW-1185">Reference proteome</keyword>
<sequence length="179" mass="19378">MKRVGQPVEVAPSFVLLANEEDSSVVIHLRTVPPSTEAWSSVARAAQPLQKKVNLGIISRSLVAPWVSSVVFVGSRSRKATKKGKIQMDQIKLIWLDEYVYVSPMHKAFKDEASATSACEEAQHNQATASPSFLGGRPTSDHQRCSRSGADGIRVTATTAEHDLDNEDDHAGLVISVDA</sequence>
<comment type="caution">
    <text evidence="2">The sequence shown here is derived from an EMBL/GenBank/DDBJ whole genome shotgun (WGS) entry which is preliminary data.</text>
</comment>
<name>A0AAV5C904_ELECO</name>
<feature type="region of interest" description="Disordered" evidence="1">
    <location>
        <begin position="119"/>
        <end position="149"/>
    </location>
</feature>
<accession>A0AAV5C904</accession>
<organism evidence="2 3">
    <name type="scientific">Eleusine coracana subsp. coracana</name>
    <dbReference type="NCBI Taxonomy" id="191504"/>
    <lineage>
        <taxon>Eukaryota</taxon>
        <taxon>Viridiplantae</taxon>
        <taxon>Streptophyta</taxon>
        <taxon>Embryophyta</taxon>
        <taxon>Tracheophyta</taxon>
        <taxon>Spermatophyta</taxon>
        <taxon>Magnoliopsida</taxon>
        <taxon>Liliopsida</taxon>
        <taxon>Poales</taxon>
        <taxon>Poaceae</taxon>
        <taxon>PACMAD clade</taxon>
        <taxon>Chloridoideae</taxon>
        <taxon>Cynodonteae</taxon>
        <taxon>Eleusininae</taxon>
        <taxon>Eleusine</taxon>
    </lineage>
</organism>
<gene>
    <name evidence="2" type="primary">ga11202</name>
    <name evidence="2" type="ORF">PR202_ga11202</name>
</gene>
<reference evidence="2" key="2">
    <citation type="submission" date="2021-12" db="EMBL/GenBank/DDBJ databases">
        <title>Resequencing data analysis of finger millet.</title>
        <authorList>
            <person name="Hatakeyama M."/>
            <person name="Aluri S."/>
            <person name="Balachadran M.T."/>
            <person name="Sivarajan S.R."/>
            <person name="Poveda L."/>
            <person name="Shimizu-Inatsugi R."/>
            <person name="Schlapbach R."/>
            <person name="Sreeman S.M."/>
            <person name="Shimizu K.K."/>
        </authorList>
    </citation>
    <scope>NUCLEOTIDE SEQUENCE</scope>
</reference>